<dbReference type="PIRSF" id="PIRSF005357">
    <property type="entry name" value="UCP005357"/>
    <property type="match status" value="1"/>
</dbReference>
<gene>
    <name evidence="1" type="ORF">EA472_07295</name>
</gene>
<dbReference type="SUPFAM" id="SSF53756">
    <property type="entry name" value="UDP-Glycosyltransferase/glycogen phosphorylase"/>
    <property type="match status" value="1"/>
</dbReference>
<evidence type="ECO:0000313" key="1">
    <source>
        <dbReference type="EMBL" id="RQH01251.1"/>
    </source>
</evidence>
<reference evidence="1 2" key="1">
    <citation type="submission" date="2018-10" db="EMBL/GenBank/DDBJ databases">
        <title>Natrarchaeobius chitinivorans gen. nov., sp. nov., and Natrarchaeobius haloalkaliphilus sp. nov., alkaliphilic, chitin-utilizing haloarchaea from hypersaline alkaline lakes.</title>
        <authorList>
            <person name="Sorokin D.Y."/>
            <person name="Elcheninov A.G."/>
            <person name="Kostrikina N.A."/>
            <person name="Bale N.J."/>
            <person name="Sinninghe Damste J.S."/>
            <person name="Khijniak T.V."/>
            <person name="Kublanov I.V."/>
            <person name="Toshchakov S.V."/>
        </authorList>
    </citation>
    <scope>NUCLEOTIDE SEQUENCE [LARGE SCALE GENOMIC DNA]</scope>
    <source>
        <strain evidence="1 2">AArcht7</strain>
    </source>
</reference>
<dbReference type="AlphaFoldDB" id="A0A3N6MTN8"/>
<dbReference type="InterPro" id="IPR007152">
    <property type="entry name" value="DUF354"/>
</dbReference>
<dbReference type="PANTHER" id="PTHR39662:SF1">
    <property type="entry name" value="DUF354 DOMAIN-CONTAINING PROTEIN"/>
    <property type="match status" value="1"/>
</dbReference>
<sequence>MKIVFTIQHPAHVHFFKHPVKRLSNDHRVTVFVREKDVAVDLLDEYEIPYEVLAGPTNSVTELALTQLRYESRLIRKARRIEPDVMAAIAEPGVAHAARLVGSTGLIFTDTEHATVQNRLAFPFCDVIYTPTCYRNEIGSKQVRYPGYHELAYLHPDRFEPNPDVLAAVGVSEDDPLVVLRLVSWDAAHDVGKSGFDRTESVVSRLEREGAQVVISSESPLPASLERRRIDIPPHRIHDLLYYSDLFIGESPTMATESAVLGTPAIYASSIELGYVTELSERYGLIFEYTGPDRQERSVEKATEILNSTSETTWSRRRERLLSDKIDTSEYVIQEVLRHG</sequence>
<dbReference type="PANTHER" id="PTHR39662">
    <property type="entry name" value="DUF354 DOMAIN-CONTAINING PROTEIN-RELATED"/>
    <property type="match status" value="1"/>
</dbReference>
<evidence type="ECO:0000313" key="2">
    <source>
        <dbReference type="Proteomes" id="UP000281431"/>
    </source>
</evidence>
<organism evidence="1 2">
    <name type="scientific">Natrarchaeobius chitinivorans</name>
    <dbReference type="NCBI Taxonomy" id="1679083"/>
    <lineage>
        <taxon>Archaea</taxon>
        <taxon>Methanobacteriati</taxon>
        <taxon>Methanobacteriota</taxon>
        <taxon>Stenosarchaea group</taxon>
        <taxon>Halobacteria</taxon>
        <taxon>Halobacteriales</taxon>
        <taxon>Natrialbaceae</taxon>
        <taxon>Natrarchaeobius</taxon>
    </lineage>
</organism>
<proteinExistence type="predicted"/>
<protein>
    <submittedName>
        <fullName evidence="1">DUF354 domain-containing protein</fullName>
    </submittedName>
</protein>
<accession>A0A3N6MTN8</accession>
<dbReference type="OrthoDB" id="185087at2157"/>
<dbReference type="EMBL" id="REFZ01000004">
    <property type="protein sequence ID" value="RQH01251.1"/>
    <property type="molecule type" value="Genomic_DNA"/>
</dbReference>
<keyword evidence="2" id="KW-1185">Reference proteome</keyword>
<dbReference type="Proteomes" id="UP000281431">
    <property type="component" value="Unassembled WGS sequence"/>
</dbReference>
<comment type="caution">
    <text evidence="1">The sequence shown here is derived from an EMBL/GenBank/DDBJ whole genome shotgun (WGS) entry which is preliminary data.</text>
</comment>
<dbReference type="Pfam" id="PF04007">
    <property type="entry name" value="DUF354"/>
    <property type="match status" value="1"/>
</dbReference>
<name>A0A3N6MTN8_NATCH</name>